<dbReference type="EMBL" id="GBRH01237910">
    <property type="protein sequence ID" value="JAD59985.1"/>
    <property type="molecule type" value="Transcribed_RNA"/>
</dbReference>
<evidence type="ECO:0000313" key="1">
    <source>
        <dbReference type="EMBL" id="JAD59985.1"/>
    </source>
</evidence>
<dbReference type="AlphaFoldDB" id="A0A0A9BFH1"/>
<name>A0A0A9BFH1_ARUDO</name>
<organism evidence="1">
    <name type="scientific">Arundo donax</name>
    <name type="common">Giant reed</name>
    <name type="synonym">Donax arundinaceus</name>
    <dbReference type="NCBI Taxonomy" id="35708"/>
    <lineage>
        <taxon>Eukaryota</taxon>
        <taxon>Viridiplantae</taxon>
        <taxon>Streptophyta</taxon>
        <taxon>Embryophyta</taxon>
        <taxon>Tracheophyta</taxon>
        <taxon>Spermatophyta</taxon>
        <taxon>Magnoliopsida</taxon>
        <taxon>Liliopsida</taxon>
        <taxon>Poales</taxon>
        <taxon>Poaceae</taxon>
        <taxon>PACMAD clade</taxon>
        <taxon>Arundinoideae</taxon>
        <taxon>Arundineae</taxon>
        <taxon>Arundo</taxon>
    </lineage>
</organism>
<accession>A0A0A9BFH1</accession>
<protein>
    <submittedName>
        <fullName evidence="1">Uncharacterized protein</fullName>
    </submittedName>
</protein>
<sequence>MSFLCSSIVVSGGLLFKEMEPVICTLPSSFGTDK</sequence>
<reference evidence="1" key="2">
    <citation type="journal article" date="2015" name="Data Brief">
        <title>Shoot transcriptome of the giant reed, Arundo donax.</title>
        <authorList>
            <person name="Barrero R.A."/>
            <person name="Guerrero F.D."/>
            <person name="Moolhuijzen P."/>
            <person name="Goolsby J.A."/>
            <person name="Tidwell J."/>
            <person name="Bellgard S.E."/>
            <person name="Bellgard M.I."/>
        </authorList>
    </citation>
    <scope>NUCLEOTIDE SEQUENCE</scope>
    <source>
        <tissue evidence="1">Shoot tissue taken approximately 20 cm above the soil surface</tissue>
    </source>
</reference>
<reference evidence="1" key="1">
    <citation type="submission" date="2014-09" db="EMBL/GenBank/DDBJ databases">
        <authorList>
            <person name="Magalhaes I.L.F."/>
            <person name="Oliveira U."/>
            <person name="Santos F.R."/>
            <person name="Vidigal T.H.D.A."/>
            <person name="Brescovit A.D."/>
            <person name="Santos A.J."/>
        </authorList>
    </citation>
    <scope>NUCLEOTIDE SEQUENCE</scope>
    <source>
        <tissue evidence="1">Shoot tissue taken approximately 20 cm above the soil surface</tissue>
    </source>
</reference>
<proteinExistence type="predicted"/>